<keyword evidence="4 7" id="KW-0812">Transmembrane</keyword>
<feature type="domain" description="Type II secretion system protein GspF" evidence="8">
    <location>
        <begin position="15"/>
        <end position="131"/>
    </location>
</feature>
<keyword evidence="5 7" id="KW-1133">Transmembrane helix</keyword>
<dbReference type="Proteomes" id="UP000010472">
    <property type="component" value="Chromosome"/>
</dbReference>
<keyword evidence="10" id="KW-1185">Reference proteome</keyword>
<sequence length="316" mass="34845">MDLLKGLNNQEKARFFYQFAALLKAGMSVQQSLLLAKNDFNGSCQRYLSRVAAAVGLGQDLATAMAVDGYFDRWTISLIKLAEYSGSLVETSQRLAAAFEAQQRRERLYRSMRLSVSTMIWSLLLVVAVIFNKNGNVLMQPSFWLNAIALALLFVGVNFWFQHSGTWLQPLVAQIPGLGKINEARSLLYLSELELPLSCGVSILTALELVRDRIPDVVMKNKLTTAAKYVRAGRTISDSLQGKLPPIAIQMIRTGEETGNLDAAFQKLAEYYEGELERSLKVLQGIMRPLSILAVGGLVAVLGIQMLNSLINSLPG</sequence>
<dbReference type="InterPro" id="IPR003004">
    <property type="entry name" value="GspF/PilC"/>
</dbReference>
<organism evidence="9 10">
    <name type="scientific">Crinalium epipsammum PCC 9333</name>
    <dbReference type="NCBI Taxonomy" id="1173022"/>
    <lineage>
        <taxon>Bacteria</taxon>
        <taxon>Bacillati</taxon>
        <taxon>Cyanobacteriota</taxon>
        <taxon>Cyanophyceae</taxon>
        <taxon>Gomontiellales</taxon>
        <taxon>Gomontiellaceae</taxon>
        <taxon>Crinalium</taxon>
    </lineage>
</organism>
<dbReference type="STRING" id="1173022.Cri9333_4563"/>
<keyword evidence="6 7" id="KW-0472">Membrane</keyword>
<feature type="transmembrane region" description="Helical" evidence="7">
    <location>
        <begin position="290"/>
        <end position="311"/>
    </location>
</feature>
<dbReference type="HOGENOM" id="CLU_879161_0_0_3"/>
<dbReference type="Gene3D" id="1.20.81.30">
    <property type="entry name" value="Type II secretion system (T2SS), domain F"/>
    <property type="match status" value="2"/>
</dbReference>
<dbReference type="InterPro" id="IPR042094">
    <property type="entry name" value="T2SS_GspF_sf"/>
</dbReference>
<comment type="similarity">
    <text evidence="2">Belongs to the GSP F family.</text>
</comment>
<evidence type="ECO:0000256" key="3">
    <source>
        <dbReference type="ARBA" id="ARBA00022475"/>
    </source>
</evidence>
<dbReference type="RefSeq" id="WP_015205434.1">
    <property type="nucleotide sequence ID" value="NC_019753.1"/>
</dbReference>
<name>K9W4R1_9CYAN</name>
<evidence type="ECO:0000256" key="2">
    <source>
        <dbReference type="ARBA" id="ARBA00005745"/>
    </source>
</evidence>
<dbReference type="GO" id="GO:0005886">
    <property type="term" value="C:plasma membrane"/>
    <property type="evidence" value="ECO:0007669"/>
    <property type="project" value="UniProtKB-SubCell"/>
</dbReference>
<protein>
    <submittedName>
        <fullName evidence="9">Type II secretion system protein F (GspF)</fullName>
    </submittedName>
</protein>
<keyword evidence="3" id="KW-1003">Cell membrane</keyword>
<dbReference type="PANTHER" id="PTHR30012">
    <property type="entry name" value="GENERAL SECRETION PATHWAY PROTEIN"/>
    <property type="match status" value="1"/>
</dbReference>
<evidence type="ECO:0000313" key="9">
    <source>
        <dbReference type="EMBL" id="AFZ15343.1"/>
    </source>
</evidence>
<evidence type="ECO:0000259" key="8">
    <source>
        <dbReference type="Pfam" id="PF00482"/>
    </source>
</evidence>
<dbReference type="AlphaFoldDB" id="K9W4R1"/>
<proteinExistence type="inferred from homology"/>
<gene>
    <name evidence="9" type="ORF">Cri9333_4563</name>
</gene>
<dbReference type="KEGG" id="cep:Cri9333_4563"/>
<evidence type="ECO:0000313" key="10">
    <source>
        <dbReference type="Proteomes" id="UP000010472"/>
    </source>
</evidence>
<evidence type="ECO:0000256" key="5">
    <source>
        <dbReference type="ARBA" id="ARBA00022989"/>
    </source>
</evidence>
<dbReference type="InterPro" id="IPR018076">
    <property type="entry name" value="T2SS_GspF_dom"/>
</dbReference>
<feature type="domain" description="Type II secretion system protein GspF" evidence="8">
    <location>
        <begin position="197"/>
        <end position="304"/>
    </location>
</feature>
<feature type="transmembrane region" description="Helical" evidence="7">
    <location>
        <begin position="143"/>
        <end position="161"/>
    </location>
</feature>
<accession>K9W4R1</accession>
<evidence type="ECO:0000256" key="1">
    <source>
        <dbReference type="ARBA" id="ARBA00004651"/>
    </source>
</evidence>
<dbReference type="PANTHER" id="PTHR30012:SF0">
    <property type="entry name" value="TYPE II SECRETION SYSTEM PROTEIN F-RELATED"/>
    <property type="match status" value="1"/>
</dbReference>
<dbReference type="Pfam" id="PF00482">
    <property type="entry name" value="T2SSF"/>
    <property type="match status" value="2"/>
</dbReference>
<feature type="transmembrane region" description="Helical" evidence="7">
    <location>
        <begin position="114"/>
        <end position="131"/>
    </location>
</feature>
<reference evidence="9 10" key="1">
    <citation type="submission" date="2012-06" db="EMBL/GenBank/DDBJ databases">
        <title>Finished chromosome of genome of Crinalium epipsammum PCC 9333.</title>
        <authorList>
            <consortium name="US DOE Joint Genome Institute"/>
            <person name="Gugger M."/>
            <person name="Coursin T."/>
            <person name="Rippka R."/>
            <person name="Tandeau De Marsac N."/>
            <person name="Huntemann M."/>
            <person name="Wei C.-L."/>
            <person name="Han J."/>
            <person name="Detter J.C."/>
            <person name="Han C."/>
            <person name="Tapia R."/>
            <person name="Davenport K."/>
            <person name="Daligault H."/>
            <person name="Erkkila T."/>
            <person name="Gu W."/>
            <person name="Munk A.C.C."/>
            <person name="Teshima H."/>
            <person name="Xu Y."/>
            <person name="Chain P."/>
            <person name="Chen A."/>
            <person name="Krypides N."/>
            <person name="Mavromatis K."/>
            <person name="Markowitz V."/>
            <person name="Szeto E."/>
            <person name="Ivanova N."/>
            <person name="Mikhailova N."/>
            <person name="Ovchinnikova G."/>
            <person name="Pagani I."/>
            <person name="Pati A."/>
            <person name="Goodwin L."/>
            <person name="Peters L."/>
            <person name="Pitluck S."/>
            <person name="Woyke T."/>
            <person name="Kerfeld C."/>
        </authorList>
    </citation>
    <scope>NUCLEOTIDE SEQUENCE [LARGE SCALE GENOMIC DNA]</scope>
    <source>
        <strain evidence="9 10">PCC 9333</strain>
    </source>
</reference>
<evidence type="ECO:0000256" key="7">
    <source>
        <dbReference type="SAM" id="Phobius"/>
    </source>
</evidence>
<dbReference type="EMBL" id="CP003620">
    <property type="protein sequence ID" value="AFZ15343.1"/>
    <property type="molecule type" value="Genomic_DNA"/>
</dbReference>
<evidence type="ECO:0000256" key="6">
    <source>
        <dbReference type="ARBA" id="ARBA00023136"/>
    </source>
</evidence>
<evidence type="ECO:0000256" key="4">
    <source>
        <dbReference type="ARBA" id="ARBA00022692"/>
    </source>
</evidence>
<dbReference type="eggNOG" id="COG1459">
    <property type="taxonomic scope" value="Bacteria"/>
</dbReference>
<comment type="subcellular location">
    <subcellularLocation>
        <location evidence="1">Cell membrane</location>
        <topology evidence="1">Multi-pass membrane protein</topology>
    </subcellularLocation>
</comment>